<dbReference type="InterPro" id="IPR001680">
    <property type="entry name" value="WD40_rpt"/>
</dbReference>
<name>A0A0P1AT18_PLAHL</name>
<dbReference type="InterPro" id="IPR028884">
    <property type="entry name" value="Trm82"/>
</dbReference>
<dbReference type="GO" id="GO:0036265">
    <property type="term" value="P:RNA (guanine-N7)-methylation"/>
    <property type="evidence" value="ECO:0007669"/>
    <property type="project" value="InterPro"/>
</dbReference>
<keyword evidence="5" id="KW-0539">Nucleus</keyword>
<dbReference type="SMART" id="SM00320">
    <property type="entry name" value="WD40"/>
    <property type="match status" value="2"/>
</dbReference>
<dbReference type="PANTHER" id="PTHR16288">
    <property type="entry name" value="WD40 REPEAT PROTEIN 4"/>
    <property type="match status" value="1"/>
</dbReference>
<dbReference type="PROSITE" id="PS50082">
    <property type="entry name" value="WD_REPEATS_2"/>
    <property type="match status" value="1"/>
</dbReference>
<dbReference type="SUPFAM" id="SSF50978">
    <property type="entry name" value="WD40 repeat-like"/>
    <property type="match status" value="1"/>
</dbReference>
<evidence type="ECO:0000313" key="9">
    <source>
        <dbReference type="Proteomes" id="UP000054928"/>
    </source>
</evidence>
<evidence type="ECO:0000256" key="3">
    <source>
        <dbReference type="ARBA" id="ARBA00022694"/>
    </source>
</evidence>
<accession>A0A0P1AT18</accession>
<dbReference type="PANTHER" id="PTHR16288:SF0">
    <property type="entry name" value="TRNA (GUANINE-N(7)-)-METHYLTRANSFERASE NON-CATALYTIC SUBUNIT WDR4"/>
    <property type="match status" value="1"/>
</dbReference>
<dbReference type="Pfam" id="PF00400">
    <property type="entry name" value="WD40"/>
    <property type="match status" value="2"/>
</dbReference>
<evidence type="ECO:0000256" key="5">
    <source>
        <dbReference type="ARBA" id="ARBA00023242"/>
    </source>
</evidence>
<dbReference type="STRING" id="4781.A0A0P1AT18"/>
<evidence type="ECO:0000256" key="1">
    <source>
        <dbReference type="ARBA" id="ARBA00004123"/>
    </source>
</evidence>
<feature type="region of interest" description="Disordered" evidence="7">
    <location>
        <begin position="50"/>
        <end position="71"/>
    </location>
</feature>
<dbReference type="OrthoDB" id="371245at2759"/>
<dbReference type="Gene3D" id="2.130.10.10">
    <property type="entry name" value="YVTN repeat-like/Quinoprotein amine dehydrogenase"/>
    <property type="match status" value="1"/>
</dbReference>
<dbReference type="EMBL" id="CCYD01001204">
    <property type="protein sequence ID" value="CEG44517.1"/>
    <property type="molecule type" value="Genomic_DNA"/>
</dbReference>
<keyword evidence="9" id="KW-1185">Reference proteome</keyword>
<dbReference type="AlphaFoldDB" id="A0A0P1AT18"/>
<proteinExistence type="predicted"/>
<dbReference type="GO" id="GO:0005829">
    <property type="term" value="C:cytosol"/>
    <property type="evidence" value="ECO:0007669"/>
    <property type="project" value="TreeGrafter"/>
</dbReference>
<dbReference type="Proteomes" id="UP000054928">
    <property type="component" value="Unassembled WGS sequence"/>
</dbReference>
<dbReference type="GO" id="GO:0043527">
    <property type="term" value="C:tRNA methyltransferase complex"/>
    <property type="evidence" value="ECO:0007669"/>
    <property type="project" value="TreeGrafter"/>
</dbReference>
<evidence type="ECO:0000256" key="4">
    <source>
        <dbReference type="ARBA" id="ARBA00022737"/>
    </source>
</evidence>
<dbReference type="GO" id="GO:0005634">
    <property type="term" value="C:nucleus"/>
    <property type="evidence" value="ECO:0007669"/>
    <property type="project" value="UniProtKB-SubCell"/>
</dbReference>
<evidence type="ECO:0000313" key="8">
    <source>
        <dbReference type="EMBL" id="CEG44517.1"/>
    </source>
</evidence>
<dbReference type="OMA" id="YEMNSTR"/>
<reference evidence="9" key="1">
    <citation type="submission" date="2014-09" db="EMBL/GenBank/DDBJ databases">
        <authorList>
            <person name="Sharma Rahul"/>
            <person name="Thines Marco"/>
        </authorList>
    </citation>
    <scope>NUCLEOTIDE SEQUENCE [LARGE SCALE GENOMIC DNA]</scope>
</reference>
<dbReference type="InterPro" id="IPR015943">
    <property type="entry name" value="WD40/YVTN_repeat-like_dom_sf"/>
</dbReference>
<dbReference type="InterPro" id="IPR036322">
    <property type="entry name" value="WD40_repeat_dom_sf"/>
</dbReference>
<feature type="repeat" description="WD" evidence="6">
    <location>
        <begin position="212"/>
        <end position="254"/>
    </location>
</feature>
<sequence length="425" mass="46484">MVATGVFTAATNGVVVSVRNTTVLVLTSIDSATQEFMQFEVLRDADSASESIEVASDDESTEKKKSTQPAPPANRITAVKIFCPQNSNVMALLILVDERRLVHYELDVMAKTLVLKASRSVPRSATCMTISSLKLPSGDTKYVVIIGQKTGDVVAVPFPDMDRDLKTLLGHTTSMVTHMAVNHDSTLLLTADRDEKIRISRFPNTSIIESYCLGHVASLTKIACSTLTPELVVSSSMDNTIKLWKIKTGELIASKVLLPGLEVSVKPLDDAGHRAAKSLINVSLTICPKTNIVAVLVDSQLVLFFEIVIANGAYTLRELVILDEGVQSLVVNEPCELLFTETEILVVSYKQHPFLQLFKLSKSDDGHKLLHVSAGTSAFDDFRSAAAKIQLADEDEKVLEKLEDGWKKKKARIGTWNKKVPCTDE</sequence>
<dbReference type="RefSeq" id="XP_024580886.1">
    <property type="nucleotide sequence ID" value="XM_024730628.1"/>
</dbReference>
<keyword evidence="3" id="KW-0819">tRNA processing</keyword>
<keyword evidence="4" id="KW-0677">Repeat</keyword>
<protein>
    <submittedName>
        <fullName evidence="8">WD repeat protein WDR4</fullName>
    </submittedName>
</protein>
<dbReference type="GeneID" id="36395930"/>
<organism evidence="8 9">
    <name type="scientific">Plasmopara halstedii</name>
    <name type="common">Downy mildew of sunflower</name>
    <dbReference type="NCBI Taxonomy" id="4781"/>
    <lineage>
        <taxon>Eukaryota</taxon>
        <taxon>Sar</taxon>
        <taxon>Stramenopiles</taxon>
        <taxon>Oomycota</taxon>
        <taxon>Peronosporomycetes</taxon>
        <taxon>Peronosporales</taxon>
        <taxon>Peronosporaceae</taxon>
        <taxon>Plasmopara</taxon>
    </lineage>
</organism>
<comment type="subcellular location">
    <subcellularLocation>
        <location evidence="1">Nucleus</location>
    </subcellularLocation>
</comment>
<evidence type="ECO:0000256" key="2">
    <source>
        <dbReference type="ARBA" id="ARBA00022574"/>
    </source>
</evidence>
<evidence type="ECO:0000256" key="6">
    <source>
        <dbReference type="PROSITE-ProRule" id="PRU00221"/>
    </source>
</evidence>
<keyword evidence="2 6" id="KW-0853">WD repeat</keyword>
<evidence type="ECO:0000256" key="7">
    <source>
        <dbReference type="SAM" id="MobiDB-lite"/>
    </source>
</evidence>
<dbReference type="GO" id="GO:0006400">
    <property type="term" value="P:tRNA modification"/>
    <property type="evidence" value="ECO:0007669"/>
    <property type="project" value="TreeGrafter"/>
</dbReference>